<dbReference type="EMBL" id="BGPR01157232">
    <property type="protein sequence ID" value="GBL81989.1"/>
    <property type="molecule type" value="Genomic_DNA"/>
</dbReference>
<dbReference type="AlphaFoldDB" id="A0A4Y2ARV3"/>
<comment type="caution">
    <text evidence="1">The sequence shown here is derived from an EMBL/GenBank/DDBJ whole genome shotgun (WGS) entry which is preliminary data.</text>
</comment>
<keyword evidence="2" id="KW-1185">Reference proteome</keyword>
<accession>A0A4Y2ARV3</accession>
<protein>
    <recommendedName>
        <fullName evidence="3">DUF4817 domain-containing protein</fullName>
    </recommendedName>
</protein>
<name>A0A4Y2ARV3_ARAVE</name>
<proteinExistence type="predicted"/>
<dbReference type="Proteomes" id="UP000499080">
    <property type="component" value="Unassembled WGS sequence"/>
</dbReference>
<evidence type="ECO:0000313" key="2">
    <source>
        <dbReference type="Proteomes" id="UP000499080"/>
    </source>
</evidence>
<sequence>MHRNTPRKRNYVWICPHIRRISIHAIFLSGQPDTVYRRYPTTIDDFVQIVRDECGNTHSMILENIVANFVLRLRHVVSADGEHFEKIVTRFPSALGGLKGHLTF</sequence>
<gene>
    <name evidence="1" type="ORF">AVEN_201392_1</name>
</gene>
<reference evidence="1 2" key="1">
    <citation type="journal article" date="2019" name="Sci. Rep.">
        <title>Orb-weaving spider Araneus ventricosus genome elucidates the spidroin gene catalogue.</title>
        <authorList>
            <person name="Kono N."/>
            <person name="Nakamura H."/>
            <person name="Ohtoshi R."/>
            <person name="Moran D.A.P."/>
            <person name="Shinohara A."/>
            <person name="Yoshida Y."/>
            <person name="Fujiwara M."/>
            <person name="Mori M."/>
            <person name="Tomita M."/>
            <person name="Arakawa K."/>
        </authorList>
    </citation>
    <scope>NUCLEOTIDE SEQUENCE [LARGE SCALE GENOMIC DNA]</scope>
</reference>
<evidence type="ECO:0008006" key="3">
    <source>
        <dbReference type="Google" id="ProtNLM"/>
    </source>
</evidence>
<evidence type="ECO:0000313" key="1">
    <source>
        <dbReference type="EMBL" id="GBL81989.1"/>
    </source>
</evidence>
<organism evidence="1 2">
    <name type="scientific">Araneus ventricosus</name>
    <name type="common">Orbweaver spider</name>
    <name type="synonym">Epeira ventricosa</name>
    <dbReference type="NCBI Taxonomy" id="182803"/>
    <lineage>
        <taxon>Eukaryota</taxon>
        <taxon>Metazoa</taxon>
        <taxon>Ecdysozoa</taxon>
        <taxon>Arthropoda</taxon>
        <taxon>Chelicerata</taxon>
        <taxon>Arachnida</taxon>
        <taxon>Araneae</taxon>
        <taxon>Araneomorphae</taxon>
        <taxon>Entelegynae</taxon>
        <taxon>Araneoidea</taxon>
        <taxon>Araneidae</taxon>
        <taxon>Araneus</taxon>
    </lineage>
</organism>